<dbReference type="PANTHER" id="PTHR11113">
    <property type="entry name" value="N-ACETYLGLUCOSAMINE-6-PHOSPHATE DEACETYLASE"/>
    <property type="match status" value="1"/>
</dbReference>
<dbReference type="GeneID" id="108732215"/>
<dbReference type="NCBIfam" id="TIGR00221">
    <property type="entry name" value="nagA"/>
    <property type="match status" value="1"/>
</dbReference>
<sequence length="398" mass="43634">MPSQLLQFKNCRILRNHHIIWEDLWVRNGQIVNPEKIFYDEKIKADRHIDCKGVIIAPGLIDLQINGGFGIDFSTHLENVENGINKVAKGLLMYGVTSFCPTVVTSPVNIYHKILPNIKKRKGGKNGAAVLGLHLEGPFISIEKKGAHPPQCIKFLDKGFETIKEVYGCLDNVSIITMAPELENSAKVIKTLVRNNIVVSLGHSMGNLRDGERAVSDGASFITHLFNAMLPFHHRDPGLVGLLTSDSIPEERTVYFGIIADGVHTHPSALRIAHRAHPKGLVLVTDAISPMGFGEGVYNIGQMSIEIRQNKAYVVGTNTLCGSIATMIECVKLFQEATDCSVEYALEAGSLHPACVLGISDQKGTLNYGSDADFIFLDDNLNVLSTYIAGECVYEKKL</sequence>
<dbReference type="SUPFAM" id="SSF51556">
    <property type="entry name" value="Metallo-dependent hydrolases"/>
    <property type="match status" value="1"/>
</dbReference>
<evidence type="ECO:0000256" key="9">
    <source>
        <dbReference type="PIRSR" id="PIRSR038994-1"/>
    </source>
</evidence>
<evidence type="ECO:0000256" key="3">
    <source>
        <dbReference type="ARBA" id="ARBA00018029"/>
    </source>
</evidence>
<organism evidence="13 14">
    <name type="scientific">Agrilus planipennis</name>
    <name type="common">Emerald ash borer</name>
    <name type="synonym">Agrilus marcopoli</name>
    <dbReference type="NCBI Taxonomy" id="224129"/>
    <lineage>
        <taxon>Eukaryota</taxon>
        <taxon>Metazoa</taxon>
        <taxon>Ecdysozoa</taxon>
        <taxon>Arthropoda</taxon>
        <taxon>Hexapoda</taxon>
        <taxon>Insecta</taxon>
        <taxon>Pterygota</taxon>
        <taxon>Neoptera</taxon>
        <taxon>Endopterygota</taxon>
        <taxon>Coleoptera</taxon>
        <taxon>Polyphaga</taxon>
        <taxon>Elateriformia</taxon>
        <taxon>Buprestoidea</taxon>
        <taxon>Buprestidae</taxon>
        <taxon>Agrilinae</taxon>
        <taxon>Agrilus</taxon>
    </lineage>
</organism>
<evidence type="ECO:0000256" key="7">
    <source>
        <dbReference type="ARBA" id="ARBA00047647"/>
    </source>
</evidence>
<dbReference type="EC" id="3.5.1.25" evidence="2 8"/>
<name>A0A7F5RL52_AGRPL</name>
<dbReference type="InterPro" id="IPR032466">
    <property type="entry name" value="Metal_Hydrolase"/>
</dbReference>
<feature type="binding site" evidence="11">
    <location>
        <position position="203"/>
    </location>
    <ligand>
        <name>Zn(2+)</name>
        <dbReference type="ChEBI" id="CHEBI:29105"/>
    </ligand>
</feature>
<keyword evidence="6 8" id="KW-0119">Carbohydrate metabolism</keyword>
<dbReference type="GO" id="GO:0046872">
    <property type="term" value="F:metal ion binding"/>
    <property type="evidence" value="ECO:0007669"/>
    <property type="project" value="UniProtKB-KW"/>
</dbReference>
<evidence type="ECO:0000313" key="13">
    <source>
        <dbReference type="Proteomes" id="UP000192223"/>
    </source>
</evidence>
<dbReference type="InParanoid" id="A0A7F5RL52"/>
<dbReference type="CDD" id="cd00854">
    <property type="entry name" value="NagA"/>
    <property type="match status" value="1"/>
</dbReference>
<dbReference type="InterPro" id="IPR006680">
    <property type="entry name" value="Amidohydro-rel"/>
</dbReference>
<feature type="binding site" evidence="11">
    <location>
        <position position="136"/>
    </location>
    <ligand>
        <name>Zn(2+)</name>
        <dbReference type="ChEBI" id="CHEBI:29105"/>
    </ligand>
</feature>
<dbReference type="FunFam" id="3.20.20.140:FF:000023">
    <property type="entry name" value="N-acetylglucosamine-6-phosphate deacetylase"/>
    <property type="match status" value="1"/>
</dbReference>
<evidence type="ECO:0000259" key="12">
    <source>
        <dbReference type="Pfam" id="PF01979"/>
    </source>
</evidence>
<dbReference type="Pfam" id="PF01979">
    <property type="entry name" value="Amidohydro_1"/>
    <property type="match status" value="1"/>
</dbReference>
<evidence type="ECO:0000256" key="5">
    <source>
        <dbReference type="ARBA" id="ARBA00022801"/>
    </source>
</evidence>
<reference evidence="14" key="1">
    <citation type="submission" date="2025-08" db="UniProtKB">
        <authorList>
            <consortium name="RefSeq"/>
        </authorList>
    </citation>
    <scope>IDENTIFICATION</scope>
    <source>
        <tissue evidence="14">Entire body</tissue>
    </source>
</reference>
<gene>
    <name evidence="14" type="primary">LOC108732215</name>
</gene>
<evidence type="ECO:0000256" key="2">
    <source>
        <dbReference type="ARBA" id="ARBA00011899"/>
    </source>
</evidence>
<comment type="catalytic activity">
    <reaction evidence="7 8">
        <text>N-acetyl-D-glucosamine 6-phosphate + H2O = D-glucosamine 6-phosphate + acetate</text>
        <dbReference type="Rhea" id="RHEA:22936"/>
        <dbReference type="ChEBI" id="CHEBI:15377"/>
        <dbReference type="ChEBI" id="CHEBI:30089"/>
        <dbReference type="ChEBI" id="CHEBI:57513"/>
        <dbReference type="ChEBI" id="CHEBI:58725"/>
        <dbReference type="EC" id="3.5.1.25"/>
    </reaction>
</comment>
<dbReference type="InterPro" id="IPR003764">
    <property type="entry name" value="GlcNAc_6-P_deAcase"/>
</dbReference>
<evidence type="ECO:0000256" key="10">
    <source>
        <dbReference type="PIRSR" id="PIRSR038994-2"/>
    </source>
</evidence>
<dbReference type="OrthoDB" id="10264777at2759"/>
<keyword evidence="13" id="KW-1185">Reference proteome</keyword>
<feature type="binding site" evidence="10">
    <location>
        <position position="235"/>
    </location>
    <ligand>
        <name>substrate</name>
    </ligand>
</feature>
<proteinExistence type="inferred from homology"/>
<dbReference type="GO" id="GO:0106279">
    <property type="term" value="P:negative regulation of UDP-N-acetylglucosamine biosynthetic process"/>
    <property type="evidence" value="ECO:0007669"/>
    <property type="project" value="UniProtKB-ARBA"/>
</dbReference>
<feature type="binding site" evidence="10">
    <location>
        <position position="147"/>
    </location>
    <ligand>
        <name>substrate</name>
    </ligand>
</feature>
<dbReference type="Gene3D" id="3.20.20.140">
    <property type="entry name" value="Metal-dependent hydrolases"/>
    <property type="match status" value="1"/>
</dbReference>
<feature type="domain" description="Amidohydrolase-related" evidence="12">
    <location>
        <begin position="55"/>
        <end position="392"/>
    </location>
</feature>
<comment type="similarity">
    <text evidence="1 8">Belongs to the metallo-dependent hydrolases superfamily. NagA family.</text>
</comment>
<feature type="active site" description="Proton donor/acceptor" evidence="9">
    <location>
        <position position="286"/>
    </location>
</feature>
<feature type="binding site" evidence="10">
    <location>
        <begin position="227"/>
        <end position="228"/>
    </location>
    <ligand>
        <name>substrate</name>
    </ligand>
</feature>
<accession>A0A7F5RL52</accession>
<evidence type="ECO:0000313" key="14">
    <source>
        <dbReference type="RefSeq" id="XP_025836743.1"/>
    </source>
</evidence>
<dbReference type="InterPro" id="IPR011059">
    <property type="entry name" value="Metal-dep_hydrolase_composite"/>
</dbReference>
<comment type="cofactor">
    <cofactor evidence="11">
        <name>a divalent metal cation</name>
        <dbReference type="ChEBI" id="CHEBI:60240"/>
    </cofactor>
    <text evidence="11">Binds 1 divalent metal cation per subunit.</text>
</comment>
<keyword evidence="5 8" id="KW-0378">Hydrolase</keyword>
<feature type="binding site" evidence="10">
    <location>
        <position position="264"/>
    </location>
    <ligand>
        <name>substrate</name>
    </ligand>
</feature>
<dbReference type="GO" id="GO:0006046">
    <property type="term" value="P:N-acetylglucosamine catabolic process"/>
    <property type="evidence" value="ECO:0007669"/>
    <property type="project" value="TreeGrafter"/>
</dbReference>
<dbReference type="RefSeq" id="XP_025836743.1">
    <property type="nucleotide sequence ID" value="XM_025980958.1"/>
</dbReference>
<keyword evidence="4 11" id="KW-0479">Metal-binding</keyword>
<dbReference type="Gene3D" id="2.30.40.10">
    <property type="entry name" value="Urease, subunit C, domain 1"/>
    <property type="match status" value="1"/>
</dbReference>
<dbReference type="KEGG" id="apln:108732215"/>
<evidence type="ECO:0000256" key="1">
    <source>
        <dbReference type="ARBA" id="ARBA00010716"/>
    </source>
</evidence>
<evidence type="ECO:0000256" key="8">
    <source>
        <dbReference type="PIRNR" id="PIRNR038994"/>
    </source>
</evidence>
<protein>
    <recommendedName>
        <fullName evidence="3 8">N-acetylglucosamine-6-phosphate deacetylase</fullName>
        <ecNumber evidence="2 8">3.5.1.25</ecNumber>
    </recommendedName>
</protein>
<dbReference type="PIRSF" id="PIRSF038994">
    <property type="entry name" value="NagA"/>
    <property type="match status" value="1"/>
</dbReference>
<dbReference type="GO" id="GO:0008448">
    <property type="term" value="F:N-acetylglucosamine-6-phosphate deacetylase activity"/>
    <property type="evidence" value="ECO:0007669"/>
    <property type="project" value="UniProtKB-UniRule"/>
</dbReference>
<evidence type="ECO:0000256" key="6">
    <source>
        <dbReference type="ARBA" id="ARBA00023277"/>
    </source>
</evidence>
<dbReference type="Proteomes" id="UP000192223">
    <property type="component" value="Unplaced"/>
</dbReference>
<dbReference type="SUPFAM" id="SSF51338">
    <property type="entry name" value="Composite domain of metallo-dependent hydrolases"/>
    <property type="match status" value="1"/>
</dbReference>
<dbReference type="FunCoup" id="A0A7F5RL52">
    <property type="interactions" value="223"/>
</dbReference>
<evidence type="ECO:0000256" key="11">
    <source>
        <dbReference type="PIRSR" id="PIRSR038994-3"/>
    </source>
</evidence>
<dbReference type="GO" id="GO:0019262">
    <property type="term" value="P:N-acetylneuraminate catabolic process"/>
    <property type="evidence" value="ECO:0007669"/>
    <property type="project" value="UniProtKB-ARBA"/>
</dbReference>
<dbReference type="AlphaFoldDB" id="A0A7F5RL52"/>
<dbReference type="PANTHER" id="PTHR11113:SF14">
    <property type="entry name" value="N-ACETYLGLUCOSAMINE-6-PHOSPHATE DEACETYLASE"/>
    <property type="match status" value="1"/>
</dbReference>
<evidence type="ECO:0000256" key="4">
    <source>
        <dbReference type="ARBA" id="ARBA00022723"/>
    </source>
</evidence>
<feature type="binding site" evidence="11">
    <location>
        <position position="224"/>
    </location>
    <ligand>
        <name>Zn(2+)</name>
        <dbReference type="ChEBI" id="CHEBI:29105"/>
    </ligand>
</feature>
<feature type="binding site" evidence="10">
    <location>
        <begin position="320"/>
        <end position="322"/>
    </location>
    <ligand>
        <name>substrate</name>
    </ligand>
</feature>